<accession>A0ABZ0SIW8</accession>
<dbReference type="Pfam" id="PF13490">
    <property type="entry name" value="zf-HC2"/>
    <property type="match status" value="1"/>
</dbReference>
<dbReference type="RefSeq" id="WP_320941247.1">
    <property type="nucleotide sequence ID" value="NZ_CP139368.1"/>
</dbReference>
<evidence type="ECO:0000259" key="5">
    <source>
        <dbReference type="Pfam" id="PF13490"/>
    </source>
</evidence>
<evidence type="ECO:0000313" key="6">
    <source>
        <dbReference type="EMBL" id="WPR88528.1"/>
    </source>
</evidence>
<evidence type="ECO:0000256" key="4">
    <source>
        <dbReference type="SAM" id="Phobius"/>
    </source>
</evidence>
<dbReference type="Proteomes" id="UP001323798">
    <property type="component" value="Chromosome"/>
</dbReference>
<evidence type="ECO:0000256" key="1">
    <source>
        <dbReference type="ARBA" id="ARBA00023015"/>
    </source>
</evidence>
<dbReference type="InterPro" id="IPR041916">
    <property type="entry name" value="Anti_sigma_zinc_sf"/>
</dbReference>
<feature type="domain" description="Putative zinc-finger" evidence="5">
    <location>
        <begin position="11"/>
        <end position="36"/>
    </location>
</feature>
<sequence>MTDRFAEWDAAYLIGALSPADRAAFEEHMETCAECRAAVAALAPTVGLLSRVRADAFAEDTGTGRPSAEPGPAARSALVERARAAERRRRALRFGLALAAAVVVVAAVALPLTLGEAFEPRIPQAIPTATALPSLPPAEAMQPLTKAPLTASVRLQGVAWGTKIDLSCRYAPTYGTGGADHVYALAVVGTDGSTTQLSTWKVLAGKDAHLSAGTALDTASIRAVQILDASGKVLMTYSP</sequence>
<keyword evidence="4" id="KW-0812">Transmembrane</keyword>
<dbReference type="InterPro" id="IPR027383">
    <property type="entry name" value="Znf_put"/>
</dbReference>
<keyword evidence="4" id="KW-1133">Transmembrane helix</keyword>
<gene>
    <name evidence="6" type="ORF">SM116_12160</name>
</gene>
<reference evidence="6 7" key="1">
    <citation type="submission" date="2023-11" db="EMBL/GenBank/DDBJ databases">
        <title>Genome sequence of Microbacterium rhizosphaerae KACC 19337.</title>
        <authorList>
            <person name="Choi H."/>
            <person name="Kim S."/>
            <person name="Kim Y."/>
            <person name="Kwon S.-W."/>
            <person name="Heo J."/>
        </authorList>
    </citation>
    <scope>NUCLEOTIDE SEQUENCE [LARGE SCALE GENOMIC DNA]</scope>
    <source>
        <strain evidence="6 7">KACC 19337</strain>
    </source>
</reference>
<keyword evidence="2" id="KW-0804">Transcription</keyword>
<name>A0ABZ0SIW8_9MICO</name>
<evidence type="ECO:0000256" key="3">
    <source>
        <dbReference type="SAM" id="MobiDB-lite"/>
    </source>
</evidence>
<feature type="transmembrane region" description="Helical" evidence="4">
    <location>
        <begin position="91"/>
        <end position="114"/>
    </location>
</feature>
<feature type="region of interest" description="Disordered" evidence="3">
    <location>
        <begin position="60"/>
        <end position="80"/>
    </location>
</feature>
<organism evidence="6 7">
    <name type="scientific">Microbacterium rhizosphaerae</name>
    <dbReference type="NCBI Taxonomy" id="1678237"/>
    <lineage>
        <taxon>Bacteria</taxon>
        <taxon>Bacillati</taxon>
        <taxon>Actinomycetota</taxon>
        <taxon>Actinomycetes</taxon>
        <taxon>Micrococcales</taxon>
        <taxon>Microbacteriaceae</taxon>
        <taxon>Microbacterium</taxon>
    </lineage>
</organism>
<evidence type="ECO:0000313" key="7">
    <source>
        <dbReference type="Proteomes" id="UP001323798"/>
    </source>
</evidence>
<keyword evidence="7" id="KW-1185">Reference proteome</keyword>
<dbReference type="EMBL" id="CP139368">
    <property type="protein sequence ID" value="WPR88528.1"/>
    <property type="molecule type" value="Genomic_DNA"/>
</dbReference>
<proteinExistence type="predicted"/>
<keyword evidence="1" id="KW-0805">Transcription regulation</keyword>
<evidence type="ECO:0000256" key="2">
    <source>
        <dbReference type="ARBA" id="ARBA00023163"/>
    </source>
</evidence>
<keyword evidence="4" id="KW-0472">Membrane</keyword>
<protein>
    <submittedName>
        <fullName evidence="6">Zf-HC2 domain-containing protein</fullName>
    </submittedName>
</protein>
<dbReference type="Gene3D" id="1.10.10.1320">
    <property type="entry name" value="Anti-sigma factor, zinc-finger domain"/>
    <property type="match status" value="1"/>
</dbReference>